<accession>A0A0J0XPG8</accession>
<evidence type="ECO:0000256" key="2">
    <source>
        <dbReference type="ARBA" id="ARBA00006824"/>
    </source>
</evidence>
<evidence type="ECO:0000256" key="3">
    <source>
        <dbReference type="ARBA" id="ARBA00022692"/>
    </source>
</evidence>
<evidence type="ECO:0000313" key="7">
    <source>
        <dbReference type="EMBL" id="KLT42993.1"/>
    </source>
</evidence>
<feature type="transmembrane region" description="Helical" evidence="6">
    <location>
        <begin position="124"/>
        <end position="145"/>
    </location>
</feature>
<proteinExistence type="inferred from homology"/>
<dbReference type="PANTHER" id="PTHR11266">
    <property type="entry name" value="PEROXISOMAL MEMBRANE PROTEIN 2, PXMP2 MPV17"/>
    <property type="match status" value="1"/>
</dbReference>
<dbReference type="PANTHER" id="PTHR11266:SF17">
    <property type="entry name" value="PROTEIN MPV17"/>
    <property type="match status" value="1"/>
</dbReference>
<evidence type="ECO:0000256" key="5">
    <source>
        <dbReference type="ARBA" id="ARBA00023136"/>
    </source>
</evidence>
<keyword evidence="8" id="KW-1185">Reference proteome</keyword>
<feature type="transmembrane region" description="Helical" evidence="6">
    <location>
        <begin position="93"/>
        <end position="112"/>
    </location>
</feature>
<dbReference type="RefSeq" id="XP_018279484.1">
    <property type="nucleotide sequence ID" value="XM_018420337.1"/>
</dbReference>
<keyword evidence="4 6" id="KW-1133">Transmembrane helix</keyword>
<reference evidence="7 8" key="1">
    <citation type="submission" date="2015-03" db="EMBL/GenBank/DDBJ databases">
        <title>Genomics and transcriptomics of the oil-accumulating basidiomycete yeast T. oleaginosus allow insights into substrate utilization and the diverse evolutionary trajectories of mating systems in fungi.</title>
        <authorList>
            <consortium name="DOE Joint Genome Institute"/>
            <person name="Kourist R."/>
            <person name="Kracht O."/>
            <person name="Bracharz F."/>
            <person name="Lipzen A."/>
            <person name="Nolan M."/>
            <person name="Ohm R."/>
            <person name="Grigoriev I."/>
            <person name="Sun S."/>
            <person name="Heitman J."/>
            <person name="Bruck T."/>
            <person name="Nowrousian M."/>
        </authorList>
    </citation>
    <scope>NUCLEOTIDE SEQUENCE [LARGE SCALE GENOMIC DNA]</scope>
    <source>
        <strain evidence="7 8">IBC0246</strain>
    </source>
</reference>
<dbReference type="EMBL" id="KQ087199">
    <property type="protein sequence ID" value="KLT42993.1"/>
    <property type="molecule type" value="Genomic_DNA"/>
</dbReference>
<dbReference type="GO" id="GO:0005739">
    <property type="term" value="C:mitochondrion"/>
    <property type="evidence" value="ECO:0007669"/>
    <property type="project" value="TreeGrafter"/>
</dbReference>
<evidence type="ECO:0000313" key="8">
    <source>
        <dbReference type="Proteomes" id="UP000053611"/>
    </source>
</evidence>
<comment type="subcellular location">
    <subcellularLocation>
        <location evidence="1">Membrane</location>
        <topology evidence="1">Multi-pass membrane protein</topology>
    </subcellularLocation>
</comment>
<dbReference type="OrthoDB" id="430207at2759"/>
<dbReference type="GO" id="GO:0016020">
    <property type="term" value="C:membrane"/>
    <property type="evidence" value="ECO:0007669"/>
    <property type="project" value="UniProtKB-SubCell"/>
</dbReference>
<dbReference type="STRING" id="879819.A0A0J0XPG8"/>
<evidence type="ECO:0000256" key="4">
    <source>
        <dbReference type="ARBA" id="ARBA00022989"/>
    </source>
</evidence>
<dbReference type="AlphaFoldDB" id="A0A0J0XPG8"/>
<gene>
    <name evidence="7" type="ORF">CC85DRAFT_244940</name>
</gene>
<comment type="similarity">
    <text evidence="2 6">Belongs to the peroxisomal membrane protein PXMP2/4 family.</text>
</comment>
<name>A0A0J0XPG8_9TREE</name>
<dbReference type="InterPro" id="IPR007248">
    <property type="entry name" value="Mpv17_PMP22"/>
</dbReference>
<organism evidence="7 8">
    <name type="scientific">Cutaneotrichosporon oleaginosum</name>
    <dbReference type="NCBI Taxonomy" id="879819"/>
    <lineage>
        <taxon>Eukaryota</taxon>
        <taxon>Fungi</taxon>
        <taxon>Dikarya</taxon>
        <taxon>Basidiomycota</taxon>
        <taxon>Agaricomycotina</taxon>
        <taxon>Tremellomycetes</taxon>
        <taxon>Trichosporonales</taxon>
        <taxon>Trichosporonaceae</taxon>
        <taxon>Cutaneotrichosporon</taxon>
    </lineage>
</organism>
<keyword evidence="3 6" id="KW-0812">Transmembrane</keyword>
<feature type="transmembrane region" description="Helical" evidence="6">
    <location>
        <begin position="165"/>
        <end position="188"/>
    </location>
</feature>
<evidence type="ECO:0000256" key="1">
    <source>
        <dbReference type="ARBA" id="ARBA00004141"/>
    </source>
</evidence>
<evidence type="ECO:0000256" key="6">
    <source>
        <dbReference type="RuleBase" id="RU363053"/>
    </source>
</evidence>
<dbReference type="Pfam" id="PF04117">
    <property type="entry name" value="Mpv17_PMP22"/>
    <property type="match status" value="1"/>
</dbReference>
<dbReference type="Proteomes" id="UP000053611">
    <property type="component" value="Unassembled WGS sequence"/>
</dbReference>
<protein>
    <submittedName>
        <fullName evidence="7">Uncharacterized protein</fullName>
    </submittedName>
</protein>
<sequence>MPPERVPPPPPGVKAAPILSAAPREAFPKRLLARYLRALATRPLRTKMITSTCLFATGDTLAQFGIEGRRLPWLREEGGDKDEVWDPVRAARLMFYGGFVFAPLAHNWINLLERVQFSSRLKTLAARVALDQVVWGPFIVCLFWTTNGFLEGKSPSEVKAKLEMAFVPVYTKSLMVFGPTALINFAFVPLQHRLLVGQSVGLGWNTYLSYLNHVNNKRLAAAAAALSSAELREAESVAAHIDASAAHADVEKQKAAVEAARARKEKLLASQGGGATGVGTRMGV</sequence>
<keyword evidence="5 6" id="KW-0472">Membrane</keyword>
<dbReference type="GeneID" id="28980940"/>